<gene>
    <name evidence="9" type="ORF">AFUS01_LOCUS35104</name>
</gene>
<evidence type="ECO:0000256" key="2">
    <source>
        <dbReference type="ARBA" id="ARBA00022692"/>
    </source>
</evidence>
<feature type="region of interest" description="Disordered" evidence="6">
    <location>
        <begin position="390"/>
        <end position="475"/>
    </location>
</feature>
<dbReference type="GO" id="GO:0016020">
    <property type="term" value="C:membrane"/>
    <property type="evidence" value="ECO:0007669"/>
    <property type="project" value="UniProtKB-SubCell"/>
</dbReference>
<keyword evidence="5" id="KW-0325">Glycoprotein</keyword>
<evidence type="ECO:0000256" key="5">
    <source>
        <dbReference type="ARBA" id="ARBA00023180"/>
    </source>
</evidence>
<protein>
    <recommendedName>
        <fullName evidence="8">PHTF1/2 N-terminal domain-containing protein</fullName>
    </recommendedName>
</protein>
<dbReference type="InterPro" id="IPR021980">
    <property type="entry name" value="PHTF1/2_N"/>
</dbReference>
<dbReference type="InterPro" id="IPR017996">
    <property type="entry name" value="MRJP/yellow-related"/>
</dbReference>
<dbReference type="Proteomes" id="UP000708208">
    <property type="component" value="Unassembled WGS sequence"/>
</dbReference>
<feature type="transmembrane region" description="Helical" evidence="7">
    <location>
        <begin position="713"/>
        <end position="736"/>
    </location>
</feature>
<feature type="region of interest" description="Disordered" evidence="6">
    <location>
        <begin position="130"/>
        <end position="158"/>
    </location>
</feature>
<proteinExistence type="predicted"/>
<feature type="compositionally biased region" description="Polar residues" evidence="6">
    <location>
        <begin position="130"/>
        <end position="142"/>
    </location>
</feature>
<feature type="transmembrane region" description="Helical" evidence="7">
    <location>
        <begin position="683"/>
        <end position="701"/>
    </location>
</feature>
<feature type="compositionally biased region" description="Acidic residues" evidence="6">
    <location>
        <begin position="426"/>
        <end position="440"/>
    </location>
</feature>
<feature type="transmembrane region" description="Helical" evidence="7">
    <location>
        <begin position="803"/>
        <end position="826"/>
    </location>
</feature>
<evidence type="ECO:0000313" key="10">
    <source>
        <dbReference type="Proteomes" id="UP000708208"/>
    </source>
</evidence>
<evidence type="ECO:0000256" key="6">
    <source>
        <dbReference type="SAM" id="MobiDB-lite"/>
    </source>
</evidence>
<feature type="transmembrane region" description="Helical" evidence="7">
    <location>
        <begin position="548"/>
        <end position="569"/>
    </location>
</feature>
<dbReference type="Pfam" id="PF03022">
    <property type="entry name" value="MRJP"/>
    <property type="match status" value="1"/>
</dbReference>
<feature type="compositionally biased region" description="Acidic residues" evidence="6">
    <location>
        <begin position="454"/>
        <end position="475"/>
    </location>
</feature>
<evidence type="ECO:0000313" key="9">
    <source>
        <dbReference type="EMBL" id="CAG7824974.1"/>
    </source>
</evidence>
<accession>A0A8J2LKV1</accession>
<feature type="region of interest" description="Disordered" evidence="6">
    <location>
        <begin position="187"/>
        <end position="213"/>
    </location>
</feature>
<feature type="domain" description="PHTF1/2 N-terminal" evidence="8">
    <location>
        <begin position="7"/>
        <end position="184"/>
    </location>
</feature>
<name>A0A8J2LKV1_9HEXA</name>
<dbReference type="AlphaFoldDB" id="A0A8J2LKV1"/>
<feature type="transmembrane region" description="Helical" evidence="7">
    <location>
        <begin position="602"/>
        <end position="625"/>
    </location>
</feature>
<keyword evidence="10" id="KW-1185">Reference proteome</keyword>
<evidence type="ECO:0000256" key="4">
    <source>
        <dbReference type="ARBA" id="ARBA00023136"/>
    </source>
</evidence>
<keyword evidence="3 7" id="KW-1133">Transmembrane helix</keyword>
<dbReference type="GO" id="GO:0005783">
    <property type="term" value="C:endoplasmic reticulum"/>
    <property type="evidence" value="ECO:0007669"/>
    <property type="project" value="InterPro"/>
</dbReference>
<comment type="caution">
    <text evidence="9">The sequence shown here is derived from an EMBL/GenBank/DDBJ whole genome shotgun (WGS) entry which is preliminary data.</text>
</comment>
<sequence>MPSIDDLNSVLTWYQNYVGTFDKAKWEQTVEERILHGINHIPKKSAKVQSELIDLDLVRGSSFPKVKPKHGLFATARLALIRFLFLPIFHKWWSAQTSPRLFLVFLFLYGLQVGNVFLYLNSGATSQVTLNRTTETSEQSYRPTREDIPKEPTQPSGIQSSEIISPIILMVALTILHSQIVATHGCKDDEDVKSKGKGRRGSTGLKNRKRRITGRVLPSRRRSSLLNGANANLASAAAPTSIRKTISLSAKHSKDKVLISSSSIKKVIFEDESKSLSSNSDKDEGIADEISENLSVENDDNEDCVFEQKDTLQNEVSQIQAHLHASLQKVKSAVVLLGNMQTVVHEYVSIKDGDSEKNPEATIVTEDADHHKFAPQRLESVTIAQAVTTAPAKTQTSSLRKRNVSKQSEASSVSCGELSSNNNDSSTDEDIGEETMEDEEMRNKSEWTAVTTNSEDDDYGDEMNNSDDEDFEEETFEVQMNDHPFAWEFQQMQHSSKCLNINPSCVSSDKVSCTVWEGNEAKKADLGVLDICSTIIAKVECARENSDYLNLGICFSFAIAILPSCWRLNTNLEIDHFDVSKAGQYISNGIHYAYGDNLKVRVMILISILERLFLAMFAFFLLAVAEKTYKQRFLFAKLFSRITSFRKAGKSGIPHFRLNKVSNIKTWLSVRSYLQRRGPQRSVDIIVSATFIATFILIFFFSVELLKDSNRMYYLYNVEVMAWSMCLGIFLMRFMTLSSRISQKYRNLSVIITEQLNLYLKMEQKPHKKEELMVANNVLKLASELLKELEDPFKISSFASNPYLYNVTRIVILSAFSGVLSEMLGFKLKLYNIKIKRGYYTYGINKKLKHSDYEVFYGWNQVDFNFQDSSTTREDMIQSKKFIQENNIITALKISGSRMFLSTPRYKPGVPSTLNFVPYNGILGNGTGPALSPYPSWDMQAIGNCSTLQSVQAMEIDQYDRMWILDIGRLNLFSDQPINACPPKIVLVDLRRDIVLHTYTFPNDVITPTDGFPKDVAVACSSHTKCILYIADITEARLVLYDHEKQSSWFVTHPSMKPDPTATNITILGKTYYNPFGISSIGLAPRRQNHDTFYYAALASLTVYKVKTKVLLNAGQGSTLPEGAVVKVVTRPSQSDGMTMDASGRLYYGSLQHNSVYSFNTKRNSGNKPRLLAHSDIDIVWQDTFGFDNERGYLFLIADRFQFFEDQAYNFKEVNFRALRFRTGSKSYIYPA</sequence>
<dbReference type="EMBL" id="CAJVCH010534552">
    <property type="protein sequence ID" value="CAG7824974.1"/>
    <property type="molecule type" value="Genomic_DNA"/>
</dbReference>
<feature type="compositionally biased region" description="Polar residues" evidence="6">
    <location>
        <begin position="405"/>
        <end position="418"/>
    </location>
</feature>
<comment type="subcellular location">
    <subcellularLocation>
        <location evidence="1">Membrane</location>
        <topology evidence="1">Multi-pass membrane protein</topology>
    </subcellularLocation>
</comment>
<dbReference type="PANTHER" id="PTHR12680:SF6">
    <property type="entry name" value="PROTEIN PHTF"/>
    <property type="match status" value="1"/>
</dbReference>
<evidence type="ECO:0000256" key="1">
    <source>
        <dbReference type="ARBA" id="ARBA00004141"/>
    </source>
</evidence>
<keyword evidence="2 7" id="KW-0812">Transmembrane</keyword>
<evidence type="ECO:0000256" key="7">
    <source>
        <dbReference type="SAM" id="Phobius"/>
    </source>
</evidence>
<evidence type="ECO:0000259" key="8">
    <source>
        <dbReference type="Pfam" id="PF12129"/>
    </source>
</evidence>
<feature type="transmembrane region" description="Helical" evidence="7">
    <location>
        <begin position="101"/>
        <end position="120"/>
    </location>
</feature>
<evidence type="ECO:0000256" key="3">
    <source>
        <dbReference type="ARBA" id="ARBA00022989"/>
    </source>
</evidence>
<reference evidence="9" key="1">
    <citation type="submission" date="2021-06" db="EMBL/GenBank/DDBJ databases">
        <authorList>
            <person name="Hodson N. C."/>
            <person name="Mongue J. A."/>
            <person name="Jaron S. K."/>
        </authorList>
    </citation>
    <scope>NUCLEOTIDE SEQUENCE</scope>
</reference>
<dbReference type="Pfam" id="PF12129">
    <property type="entry name" value="PHTF1-2_N"/>
    <property type="match status" value="1"/>
</dbReference>
<organism evidence="9 10">
    <name type="scientific">Allacma fusca</name>
    <dbReference type="NCBI Taxonomy" id="39272"/>
    <lineage>
        <taxon>Eukaryota</taxon>
        <taxon>Metazoa</taxon>
        <taxon>Ecdysozoa</taxon>
        <taxon>Arthropoda</taxon>
        <taxon>Hexapoda</taxon>
        <taxon>Collembola</taxon>
        <taxon>Symphypleona</taxon>
        <taxon>Sminthuridae</taxon>
        <taxon>Allacma</taxon>
    </lineage>
</organism>
<dbReference type="InterPro" id="IPR039775">
    <property type="entry name" value="PHTF1/2"/>
</dbReference>
<dbReference type="PANTHER" id="PTHR12680">
    <property type="entry name" value="PUTATIVE HOMEODOMAIN TRANSCRIPTION FACTOR PHTF"/>
    <property type="match status" value="1"/>
</dbReference>
<dbReference type="OrthoDB" id="10066656at2759"/>
<keyword evidence="4 7" id="KW-0472">Membrane</keyword>
<feature type="compositionally biased region" description="Basic residues" evidence="6">
    <location>
        <begin position="195"/>
        <end position="213"/>
    </location>
</feature>